<evidence type="ECO:0000313" key="2">
    <source>
        <dbReference type="EMBL" id="MBW0558988.1"/>
    </source>
</evidence>
<sequence length="157" mass="18381">MEICSVSKAEEWKSLQKDNLPTSKNQAHSAENSNRDFDSKEMKGAKDNVKIKQELPMKKEEIHQNKTFSKDIIPQEYGNEIKSIYRTLKKEELRSYILSNKTDLRRVDMSSTEENLLISDINDTKQVEAHSEILRESKQNFKEEAHTESDKCRFNLK</sequence>
<feature type="region of interest" description="Disordered" evidence="1">
    <location>
        <begin position="138"/>
        <end position="157"/>
    </location>
</feature>
<name>A0A9Q3JBC5_9BASI</name>
<dbReference type="Proteomes" id="UP000765509">
    <property type="component" value="Unassembled WGS sequence"/>
</dbReference>
<feature type="compositionally biased region" description="Basic and acidic residues" evidence="1">
    <location>
        <begin position="33"/>
        <end position="63"/>
    </location>
</feature>
<gene>
    <name evidence="2" type="ORF">O181_098703</name>
</gene>
<feature type="compositionally biased region" description="Polar residues" evidence="1">
    <location>
        <begin position="17"/>
        <end position="32"/>
    </location>
</feature>
<organism evidence="2 3">
    <name type="scientific">Austropuccinia psidii MF-1</name>
    <dbReference type="NCBI Taxonomy" id="1389203"/>
    <lineage>
        <taxon>Eukaryota</taxon>
        <taxon>Fungi</taxon>
        <taxon>Dikarya</taxon>
        <taxon>Basidiomycota</taxon>
        <taxon>Pucciniomycotina</taxon>
        <taxon>Pucciniomycetes</taxon>
        <taxon>Pucciniales</taxon>
        <taxon>Sphaerophragmiaceae</taxon>
        <taxon>Austropuccinia</taxon>
    </lineage>
</organism>
<reference evidence="2" key="1">
    <citation type="submission" date="2021-03" db="EMBL/GenBank/DDBJ databases">
        <title>Draft genome sequence of rust myrtle Austropuccinia psidii MF-1, a brazilian biotype.</title>
        <authorList>
            <person name="Quecine M.C."/>
            <person name="Pachon D.M.R."/>
            <person name="Bonatelli M.L."/>
            <person name="Correr F.H."/>
            <person name="Franceschini L.M."/>
            <person name="Leite T.F."/>
            <person name="Margarido G.R.A."/>
            <person name="Almeida C.A."/>
            <person name="Ferrarezi J.A."/>
            <person name="Labate C.A."/>
        </authorList>
    </citation>
    <scope>NUCLEOTIDE SEQUENCE</scope>
    <source>
        <strain evidence="2">MF-1</strain>
    </source>
</reference>
<evidence type="ECO:0000256" key="1">
    <source>
        <dbReference type="SAM" id="MobiDB-lite"/>
    </source>
</evidence>
<dbReference type="AlphaFoldDB" id="A0A9Q3JBC5"/>
<protein>
    <submittedName>
        <fullName evidence="2">Uncharacterized protein</fullName>
    </submittedName>
</protein>
<evidence type="ECO:0000313" key="3">
    <source>
        <dbReference type="Proteomes" id="UP000765509"/>
    </source>
</evidence>
<feature type="region of interest" description="Disordered" evidence="1">
    <location>
        <begin position="1"/>
        <end position="63"/>
    </location>
</feature>
<proteinExistence type="predicted"/>
<dbReference type="EMBL" id="AVOT02067472">
    <property type="protein sequence ID" value="MBW0558988.1"/>
    <property type="molecule type" value="Genomic_DNA"/>
</dbReference>
<keyword evidence="3" id="KW-1185">Reference proteome</keyword>
<comment type="caution">
    <text evidence="2">The sequence shown here is derived from an EMBL/GenBank/DDBJ whole genome shotgun (WGS) entry which is preliminary data.</text>
</comment>
<accession>A0A9Q3JBC5</accession>